<comment type="caution">
    <text evidence="4">The sequence shown here is derived from an EMBL/GenBank/DDBJ whole genome shotgun (WGS) entry which is preliminary data.</text>
</comment>
<sequence length="374" mass="40380">MFAKGILSGYKTYISRQILRGLVKMHSPGRAGAYNNREEYMNLFRTFISNAVCLTGVIGLSATAGLADPVKLRMGSATSDSDTDVYKIAYTELAANLEKIAPGEFDVSFFPNRQLGDEKEMMQGLQLGTLDMAIITNAVVANVVPEFVVNDLPFLYADQQVAGGVLDGELGDGLLSELEAKGIVGLSFCESGYRHMLNNVRPVTSLEDVVGAKYRVMQSPIFIGMFENLGGSPVPMAWGDTITAFQQGAIDGLEVPAWVVTAASLDEVADYMSLTGHVYSAAELLISKQAFGRLSDSQQAALKTAAKMACGNQRVRSAEIEASIIDGLRDAGKIEINSVEDTAPFRDAMAPLYEQYRKQIGSERLDAWLAAVSK</sequence>
<dbReference type="Gene3D" id="3.40.190.170">
    <property type="entry name" value="Bacterial extracellular solute-binding protein, family 7"/>
    <property type="match status" value="1"/>
</dbReference>
<dbReference type="Proteomes" id="UP001218364">
    <property type="component" value="Unassembled WGS sequence"/>
</dbReference>
<evidence type="ECO:0000313" key="4">
    <source>
        <dbReference type="EMBL" id="MDE4167696.1"/>
    </source>
</evidence>
<protein>
    <submittedName>
        <fullName evidence="4">DctP family TRAP transporter solute-binding subunit</fullName>
    </submittedName>
</protein>
<dbReference type="InterPro" id="IPR004682">
    <property type="entry name" value="TRAP_DctP"/>
</dbReference>
<dbReference type="Pfam" id="PF03480">
    <property type="entry name" value="DctP"/>
    <property type="match status" value="1"/>
</dbReference>
<evidence type="ECO:0000256" key="1">
    <source>
        <dbReference type="ARBA" id="ARBA00004418"/>
    </source>
</evidence>
<dbReference type="PANTHER" id="PTHR33376">
    <property type="match status" value="1"/>
</dbReference>
<keyword evidence="2" id="KW-0732">Signal</keyword>
<dbReference type="NCBIfam" id="TIGR00787">
    <property type="entry name" value="dctP"/>
    <property type="match status" value="1"/>
</dbReference>
<reference evidence="4 5" key="1">
    <citation type="submission" date="2023-02" db="EMBL/GenBank/DDBJ databases">
        <title>Population genomics of bacteria associated with diatom.</title>
        <authorList>
            <person name="Xie J."/>
            <person name="Wang H."/>
        </authorList>
    </citation>
    <scope>NUCLEOTIDE SEQUENCE [LARGE SCALE GENOMIC DNA]</scope>
    <source>
        <strain evidence="4 5">PT47_8</strain>
    </source>
</reference>
<dbReference type="GO" id="GO:0042597">
    <property type="term" value="C:periplasmic space"/>
    <property type="evidence" value="ECO:0007669"/>
    <property type="project" value="UniProtKB-SubCell"/>
</dbReference>
<proteinExistence type="predicted"/>
<comment type="subcellular location">
    <subcellularLocation>
        <location evidence="1">Periplasm</location>
    </subcellularLocation>
</comment>
<evidence type="ECO:0000256" key="2">
    <source>
        <dbReference type="ARBA" id="ARBA00022729"/>
    </source>
</evidence>
<evidence type="ECO:0000256" key="3">
    <source>
        <dbReference type="ARBA" id="ARBA00022764"/>
    </source>
</evidence>
<dbReference type="PANTHER" id="PTHR33376:SF2">
    <property type="entry name" value="DICARBOXYLATE-BINDING PERIPLASMIC PROTEIN"/>
    <property type="match status" value="1"/>
</dbReference>
<dbReference type="PIRSF" id="PIRSF006470">
    <property type="entry name" value="DctB"/>
    <property type="match status" value="1"/>
</dbReference>
<dbReference type="InterPro" id="IPR038404">
    <property type="entry name" value="TRAP_DctP_sf"/>
</dbReference>
<dbReference type="AlphaFoldDB" id="A0ABD4XDT6"/>
<name>A0ABD4XDT6_9RHOB</name>
<organism evidence="4 5">
    <name type="scientific">Phaeobacter gallaeciensis</name>
    <dbReference type="NCBI Taxonomy" id="60890"/>
    <lineage>
        <taxon>Bacteria</taxon>
        <taxon>Pseudomonadati</taxon>
        <taxon>Pseudomonadota</taxon>
        <taxon>Alphaproteobacteria</taxon>
        <taxon>Rhodobacterales</taxon>
        <taxon>Roseobacteraceae</taxon>
        <taxon>Phaeobacter</taxon>
    </lineage>
</organism>
<evidence type="ECO:0000313" key="5">
    <source>
        <dbReference type="Proteomes" id="UP001218364"/>
    </source>
</evidence>
<accession>A0ABD4XDT6</accession>
<keyword evidence="3" id="KW-0574">Periplasm</keyword>
<dbReference type="InterPro" id="IPR018389">
    <property type="entry name" value="DctP_fam"/>
</dbReference>
<dbReference type="EMBL" id="JARCJK010000012">
    <property type="protein sequence ID" value="MDE4167696.1"/>
    <property type="molecule type" value="Genomic_DNA"/>
</dbReference>
<gene>
    <name evidence="4" type="ORF">PXK24_18535</name>
</gene>
<dbReference type="NCBIfam" id="NF037995">
    <property type="entry name" value="TRAP_S1"/>
    <property type="match status" value="1"/>
</dbReference>
<dbReference type="RefSeq" id="WP_274838459.1">
    <property type="nucleotide sequence ID" value="NZ_JARCKI010000009.1"/>
</dbReference>